<dbReference type="InterPro" id="IPR006311">
    <property type="entry name" value="TAT_signal"/>
</dbReference>
<dbReference type="PROSITE" id="PS51318">
    <property type="entry name" value="TAT"/>
    <property type="match status" value="1"/>
</dbReference>
<feature type="domain" description="Glycoside hydrolase family 3 C-terminal" evidence="8">
    <location>
        <begin position="431"/>
        <end position="607"/>
    </location>
</feature>
<dbReference type="InterPro" id="IPR050226">
    <property type="entry name" value="NagZ_Beta-hexosaminidase"/>
</dbReference>
<evidence type="ECO:0000259" key="8">
    <source>
        <dbReference type="Pfam" id="PF01915"/>
    </source>
</evidence>
<keyword evidence="10" id="KW-1185">Reference proteome</keyword>
<dbReference type="Gene3D" id="3.40.50.1700">
    <property type="entry name" value="Glycoside hydrolase family 3 C-terminal domain"/>
    <property type="match status" value="1"/>
</dbReference>
<dbReference type="InterPro" id="IPR019800">
    <property type="entry name" value="Glyco_hydro_3_AS"/>
</dbReference>
<evidence type="ECO:0000313" key="9">
    <source>
        <dbReference type="EMBL" id="MFC3577696.1"/>
    </source>
</evidence>
<dbReference type="SUPFAM" id="SSF51445">
    <property type="entry name" value="(Trans)glycosidases"/>
    <property type="match status" value="1"/>
</dbReference>
<dbReference type="EMBL" id="JBHRWR010000039">
    <property type="protein sequence ID" value="MFC3577696.1"/>
    <property type="molecule type" value="Genomic_DNA"/>
</dbReference>
<comment type="similarity">
    <text evidence="2 6">Belongs to the glycosyl hydrolase 3 family.</text>
</comment>
<dbReference type="RefSeq" id="WP_310777252.1">
    <property type="nucleotide sequence ID" value="NZ_JBHRWR010000039.1"/>
</dbReference>
<comment type="catalytic activity">
    <reaction evidence="1">
        <text>Hydrolysis of terminal non-reducing N-acetyl-D-hexosamine residues in N-acetyl-beta-D-hexosaminides.</text>
        <dbReference type="EC" id="3.2.1.52"/>
    </reaction>
</comment>
<accession>A0ABV7SLV5</accession>
<keyword evidence="5 6" id="KW-0326">Glycosidase</keyword>
<comment type="caution">
    <text evidence="9">The sequence shown here is derived from an EMBL/GenBank/DDBJ whole genome shotgun (WGS) entry which is preliminary data.</text>
</comment>
<evidence type="ECO:0000256" key="5">
    <source>
        <dbReference type="ARBA" id="ARBA00023295"/>
    </source>
</evidence>
<reference evidence="10" key="1">
    <citation type="journal article" date="2019" name="Int. J. Syst. Evol. Microbiol.">
        <title>The Global Catalogue of Microorganisms (GCM) 10K type strain sequencing project: providing services to taxonomists for standard genome sequencing and annotation.</title>
        <authorList>
            <consortium name="The Broad Institute Genomics Platform"/>
            <consortium name="The Broad Institute Genome Sequencing Center for Infectious Disease"/>
            <person name="Wu L."/>
            <person name="Ma J."/>
        </authorList>
    </citation>
    <scope>NUCLEOTIDE SEQUENCE [LARGE SCALE GENOMIC DNA]</scope>
    <source>
        <strain evidence="10">CGMCC 4.7035</strain>
    </source>
</reference>
<dbReference type="InterPro" id="IPR036962">
    <property type="entry name" value="Glyco_hydro_3_N_sf"/>
</dbReference>
<dbReference type="InterPro" id="IPR002772">
    <property type="entry name" value="Glyco_hydro_3_C"/>
</dbReference>
<evidence type="ECO:0000259" key="7">
    <source>
        <dbReference type="Pfam" id="PF00933"/>
    </source>
</evidence>
<name>A0ABV7SLV5_9ACTN</name>
<protein>
    <recommendedName>
        <fullName evidence="3">beta-N-acetylhexosaminidase</fullName>
        <ecNumber evidence="3">3.2.1.52</ecNumber>
    </recommendedName>
</protein>
<evidence type="ECO:0000256" key="6">
    <source>
        <dbReference type="RuleBase" id="RU361161"/>
    </source>
</evidence>
<dbReference type="PANTHER" id="PTHR30480:SF13">
    <property type="entry name" value="BETA-HEXOSAMINIDASE"/>
    <property type="match status" value="1"/>
</dbReference>
<proteinExistence type="inferred from homology"/>
<dbReference type="SUPFAM" id="SSF52279">
    <property type="entry name" value="Beta-D-glucan exohydrolase, C-terminal domain"/>
    <property type="match status" value="1"/>
</dbReference>
<evidence type="ECO:0000256" key="4">
    <source>
        <dbReference type="ARBA" id="ARBA00022801"/>
    </source>
</evidence>
<keyword evidence="4 6" id="KW-0378">Hydrolase</keyword>
<evidence type="ECO:0000313" key="10">
    <source>
        <dbReference type="Proteomes" id="UP001595701"/>
    </source>
</evidence>
<feature type="domain" description="Glycoside hydrolase family 3 N-terminal" evidence="7">
    <location>
        <begin position="52"/>
        <end position="392"/>
    </location>
</feature>
<dbReference type="GO" id="GO:0016787">
    <property type="term" value="F:hydrolase activity"/>
    <property type="evidence" value="ECO:0007669"/>
    <property type="project" value="UniProtKB-KW"/>
</dbReference>
<evidence type="ECO:0000256" key="3">
    <source>
        <dbReference type="ARBA" id="ARBA00012663"/>
    </source>
</evidence>
<dbReference type="InterPro" id="IPR036881">
    <property type="entry name" value="Glyco_hydro_3_C_sf"/>
</dbReference>
<dbReference type="PRINTS" id="PR00133">
    <property type="entry name" value="GLHYDRLASE3"/>
</dbReference>
<evidence type="ECO:0000256" key="2">
    <source>
        <dbReference type="ARBA" id="ARBA00005336"/>
    </source>
</evidence>
<dbReference type="PANTHER" id="PTHR30480">
    <property type="entry name" value="BETA-HEXOSAMINIDASE-RELATED"/>
    <property type="match status" value="1"/>
</dbReference>
<organism evidence="9 10">
    <name type="scientific">Streptomyces yaanensis</name>
    <dbReference type="NCBI Taxonomy" id="1142239"/>
    <lineage>
        <taxon>Bacteria</taxon>
        <taxon>Bacillati</taxon>
        <taxon>Actinomycetota</taxon>
        <taxon>Actinomycetes</taxon>
        <taxon>Kitasatosporales</taxon>
        <taxon>Streptomycetaceae</taxon>
        <taxon>Streptomyces</taxon>
    </lineage>
</organism>
<dbReference type="Gene3D" id="3.20.20.300">
    <property type="entry name" value="Glycoside hydrolase, family 3, N-terminal domain"/>
    <property type="match status" value="1"/>
</dbReference>
<gene>
    <name evidence="9" type="ORF">ACFOZ0_31435</name>
</gene>
<dbReference type="InterPro" id="IPR017853">
    <property type="entry name" value="GH"/>
</dbReference>
<dbReference type="InterPro" id="IPR001764">
    <property type="entry name" value="Glyco_hydro_3_N"/>
</dbReference>
<dbReference type="Pfam" id="PF01915">
    <property type="entry name" value="Glyco_hydro_3_C"/>
    <property type="match status" value="1"/>
</dbReference>
<dbReference type="Proteomes" id="UP001595701">
    <property type="component" value="Unassembled WGS sequence"/>
</dbReference>
<dbReference type="PROSITE" id="PS00775">
    <property type="entry name" value="GLYCOSYL_HYDROL_F3"/>
    <property type="match status" value="1"/>
</dbReference>
<dbReference type="Pfam" id="PF00933">
    <property type="entry name" value="Glyco_hydro_3"/>
    <property type="match status" value="1"/>
</dbReference>
<dbReference type="EC" id="3.2.1.52" evidence="3"/>
<sequence length="607" mass="63683">MHDTGTESTRAPSRRTVLAATAGLSAALAVTPGAARAAGHDERLRALIARMTLEEKVGQLFVARVYGHSATDPDQADIDANLKEIGVRTAAELIAKYRVGGVIYFGWAHNTRAPHQIADLSNGIQKASLAQPRGLPVLIATDQEHGIVTRVGKPATLFPGAMAIGAGGSRSDARTLGRIAGAELRALGIRQDYAPDADVNVNPANPVIGVRSFGADPDAVAGLVAAEVKGYQAAGVAATAKHFPGHGDTAVDSHFGFPVITHSRELWEKLDAVPFRAAIRAGIDAIMTAHIMVPALDDSGDPATLSHPIVTGILREELGYDGVVVTDSLAMQGVRQKYGDDHVPVLALKAGVDQLLNPPSLDIAWNAVLDAVRSGELTEARLDESLLRVLRLKAKLGLLDEPYVTADGVDRTVGVPEHLRAADRVADRTTTLLVNRQGLLPLSRRTHPRLLVVGADPASPSGTDGPPTTVLANAFTALGFTATALSTGTAPSSATITKAVEAAGNADAVVVGTYNMSATDPQRTLVNRLIATGKPVIAIAVRNPYDVARLPDVPACLASYSWTDVELRAAARVIAGRVKPRGRLPVPVQRADDPTQVLYPLGYGLSY</sequence>
<evidence type="ECO:0000256" key="1">
    <source>
        <dbReference type="ARBA" id="ARBA00001231"/>
    </source>
</evidence>